<evidence type="ECO:0000313" key="2">
    <source>
        <dbReference type="EMBL" id="BAR47155.1"/>
    </source>
</evidence>
<name>A0A1Y0ZGQ2_9HYPH</name>
<dbReference type="AlphaFoldDB" id="A0A1Y0ZGQ2"/>
<reference evidence="2 3" key="1">
    <citation type="journal article" date="2015" name="Genome Announc.">
        <title>Complete Genome Sequence of Methylobacterium aquaticum Strain 22A, Isolated from Racomitrium japonicum Moss.</title>
        <authorList>
            <person name="Tani A."/>
            <person name="Ogura Y."/>
            <person name="Hayashi T."/>
            <person name="Kimbara K."/>
        </authorList>
    </citation>
    <scope>NUCLEOTIDE SEQUENCE [LARGE SCALE GENOMIC DNA]</scope>
    <source>
        <strain evidence="2 3">MA-22A</strain>
    </source>
</reference>
<dbReference type="STRING" id="270351.Maq22A_c28245"/>
<organism evidence="2 3">
    <name type="scientific">Methylobacterium aquaticum</name>
    <dbReference type="NCBI Taxonomy" id="270351"/>
    <lineage>
        <taxon>Bacteria</taxon>
        <taxon>Pseudomonadati</taxon>
        <taxon>Pseudomonadota</taxon>
        <taxon>Alphaproteobacteria</taxon>
        <taxon>Hyphomicrobiales</taxon>
        <taxon>Methylobacteriaceae</taxon>
        <taxon>Methylobacterium</taxon>
    </lineage>
</organism>
<dbReference type="Proteomes" id="UP000061432">
    <property type="component" value="Chromosome"/>
</dbReference>
<evidence type="ECO:0000313" key="3">
    <source>
        <dbReference type="Proteomes" id="UP000061432"/>
    </source>
</evidence>
<sequence length="129" mass="13070">MPCGLVVLIERVSREGRRVAGAASEIVTECARRMLGLTTEKSVVGYNSCMPALASAIDLAGVAHRWASWRPGAQLSSRMLLDAHVAQGGGASRAGVSSATPRSGDRSGSGHVLAGAWHGSCKAGDAAGG</sequence>
<feature type="region of interest" description="Disordered" evidence="1">
    <location>
        <begin position="90"/>
        <end position="111"/>
    </location>
</feature>
<gene>
    <name evidence="2" type="ORF">Maq22A_c28245</name>
</gene>
<dbReference type="EMBL" id="AP014704">
    <property type="protein sequence ID" value="BAR47155.1"/>
    <property type="molecule type" value="Genomic_DNA"/>
</dbReference>
<accession>A0A1Y0ZGQ2</accession>
<reference evidence="3" key="2">
    <citation type="submission" date="2015-01" db="EMBL/GenBank/DDBJ databases">
        <title>Complete genome sequence of Methylobacterium aquaticum strain 22A.</title>
        <authorList>
            <person name="Tani A."/>
            <person name="Ogura Y."/>
            <person name="Hayashi T."/>
        </authorList>
    </citation>
    <scope>NUCLEOTIDE SEQUENCE [LARGE SCALE GENOMIC DNA]</scope>
    <source>
        <strain evidence="3">MA-22A</strain>
    </source>
</reference>
<evidence type="ECO:0000256" key="1">
    <source>
        <dbReference type="SAM" id="MobiDB-lite"/>
    </source>
</evidence>
<proteinExistence type="predicted"/>
<dbReference type="KEGG" id="maqu:Maq22A_c28245"/>
<protein>
    <submittedName>
        <fullName evidence="2">Uncharacterized protein</fullName>
    </submittedName>
</protein>